<proteinExistence type="predicted"/>
<feature type="transmembrane region" description="Helical" evidence="1">
    <location>
        <begin position="394"/>
        <end position="414"/>
    </location>
</feature>
<dbReference type="RefSeq" id="WP_175346660.1">
    <property type="nucleotide sequence ID" value="NZ_JABMCI010000055.1"/>
</dbReference>
<dbReference type="EMBL" id="JABMCI010000055">
    <property type="protein sequence ID" value="NUU16775.1"/>
    <property type="molecule type" value="Genomic_DNA"/>
</dbReference>
<accession>A0A7Y5ZZB1</accession>
<gene>
    <name evidence="3" type="ORF">HP550_05870</name>
</gene>
<evidence type="ECO:0000313" key="4">
    <source>
        <dbReference type="Proteomes" id="UP000565724"/>
    </source>
</evidence>
<comment type="caution">
    <text evidence="3">The sequence shown here is derived from an EMBL/GenBank/DDBJ whole genome shotgun (WGS) entry which is preliminary data.</text>
</comment>
<protein>
    <recommendedName>
        <fullName evidence="2">DUF6311 domain-containing protein</fullName>
    </recommendedName>
</protein>
<feature type="transmembrane region" description="Helical" evidence="1">
    <location>
        <begin position="327"/>
        <end position="347"/>
    </location>
</feature>
<feature type="transmembrane region" description="Helical" evidence="1">
    <location>
        <begin position="359"/>
        <end position="388"/>
    </location>
</feature>
<name>A0A7Y5ZZB1_9CELL</name>
<keyword evidence="4" id="KW-1185">Reference proteome</keyword>
<dbReference type="Proteomes" id="UP000565724">
    <property type="component" value="Unassembled WGS sequence"/>
</dbReference>
<organism evidence="3 4">
    <name type="scientific">Cellulomonas humilata</name>
    <dbReference type="NCBI Taxonomy" id="144055"/>
    <lineage>
        <taxon>Bacteria</taxon>
        <taxon>Bacillati</taxon>
        <taxon>Actinomycetota</taxon>
        <taxon>Actinomycetes</taxon>
        <taxon>Micrococcales</taxon>
        <taxon>Cellulomonadaceae</taxon>
        <taxon>Cellulomonas</taxon>
    </lineage>
</organism>
<evidence type="ECO:0000313" key="3">
    <source>
        <dbReference type="EMBL" id="NUU16775.1"/>
    </source>
</evidence>
<reference evidence="3 4" key="1">
    <citation type="submission" date="2020-05" db="EMBL/GenBank/DDBJ databases">
        <title>Genome Sequencing of Type Strains.</title>
        <authorList>
            <person name="Lemaire J.F."/>
            <person name="Inderbitzin P."/>
            <person name="Gregorio O.A."/>
            <person name="Collins S.B."/>
            <person name="Wespe N."/>
            <person name="Knight-Connoni V."/>
        </authorList>
    </citation>
    <scope>NUCLEOTIDE SEQUENCE [LARGE SCALE GENOMIC DNA]</scope>
    <source>
        <strain evidence="3 4">ATCC 25174</strain>
    </source>
</reference>
<evidence type="ECO:0000259" key="2">
    <source>
        <dbReference type="Pfam" id="PF19830"/>
    </source>
</evidence>
<feature type="transmembrane region" description="Helical" evidence="1">
    <location>
        <begin position="426"/>
        <end position="447"/>
    </location>
</feature>
<keyword evidence="1" id="KW-0812">Transmembrane</keyword>
<dbReference type="InterPro" id="IPR046278">
    <property type="entry name" value="DUF6311"/>
</dbReference>
<keyword evidence="1" id="KW-1133">Transmembrane helix</keyword>
<keyword evidence="1" id="KW-0472">Membrane</keyword>
<feature type="transmembrane region" description="Helical" evidence="1">
    <location>
        <begin position="12"/>
        <end position="31"/>
    </location>
</feature>
<evidence type="ECO:0000256" key="1">
    <source>
        <dbReference type="SAM" id="Phobius"/>
    </source>
</evidence>
<feature type="transmembrane region" description="Helical" evidence="1">
    <location>
        <begin position="102"/>
        <end position="125"/>
    </location>
</feature>
<feature type="transmembrane region" description="Helical" evidence="1">
    <location>
        <begin position="203"/>
        <end position="236"/>
    </location>
</feature>
<feature type="domain" description="DUF6311" evidence="2">
    <location>
        <begin position="89"/>
        <end position="373"/>
    </location>
</feature>
<dbReference type="AlphaFoldDB" id="A0A7Y5ZZB1"/>
<feature type="transmembrane region" description="Helical" evidence="1">
    <location>
        <begin position="242"/>
        <end position="266"/>
    </location>
</feature>
<dbReference type="Pfam" id="PF19830">
    <property type="entry name" value="DUF6311"/>
    <property type="match status" value="1"/>
</dbReference>
<sequence length="597" mass="63429">MRGRATTGRLSEVLVYATAAMLALVSAAWALRLTRVDWHVPFSYSGDAVAIAAHVKTTLTTGWYEHQPLLGWPAGQIYHDYPLSEDLHLLLIKLLGAVLGDWAVTLNVYFVLGFPLAALTAAYFLRRIGVGRAMTVVGATLFALAPYHFSRGETHLFLASYWVLPPALLVVVRVWRGEPLWSGGTGAGLRLGRWRLDTRALSTGLALVLVATGSTYYAVFTLCLLGIGALVAMFYHRDDRRFLGAAAAGAVLVATLALLMVPDLLYARAHGANQGALFRNQAGSEVYALKLAALLLPVPGHAIRLLADVRTTYDDDFPLPGEFPSLGLVAAAGLLALLVIVVVQVARPASHPSHPGVRLSMLVSLGGLALVALLLSTVGGVSSLISFLTPNVRGWNRMSIVLALLSLAAVGLLLDHAAGRLRARTSRAVAMVTLVAGGTVLIVLGTLDQASPLYRPDHQSVQATFRADADWVGQVEETFGDDAAVFQLPFMSYPESPAVNGVADTDQLRPFLHSDTLRWSGGGIKGRPESAWPSVVAGMPVADAQAAMLDAGFSAVVLDTQALGDDDGGVERAWRALVGAPVVEGADGRYLVFDLRS</sequence>
<feature type="transmembrane region" description="Helical" evidence="1">
    <location>
        <begin position="155"/>
        <end position="175"/>
    </location>
</feature>